<dbReference type="CDD" id="cd06214">
    <property type="entry name" value="PA_degradation_oxidoreductase_like"/>
    <property type="match status" value="1"/>
</dbReference>
<dbReference type="SUPFAM" id="SSF63380">
    <property type="entry name" value="Riboflavin synthase domain-like"/>
    <property type="match status" value="1"/>
</dbReference>
<dbReference type="NCBIfam" id="TIGR02160">
    <property type="entry name" value="PA_CoA_Oxy5"/>
    <property type="match status" value="1"/>
</dbReference>
<reference evidence="13" key="1">
    <citation type="journal article" date="2019" name="Int. J. Syst. Evol. Microbiol.">
        <title>The Global Catalogue of Microorganisms (GCM) 10K type strain sequencing project: providing services to taxonomists for standard genome sequencing and annotation.</title>
        <authorList>
            <consortium name="The Broad Institute Genomics Platform"/>
            <consortium name="The Broad Institute Genome Sequencing Center for Infectious Disease"/>
            <person name="Wu L."/>
            <person name="Ma J."/>
        </authorList>
    </citation>
    <scope>NUCLEOTIDE SEQUENCE [LARGE SCALE GENOMIC DNA]</scope>
    <source>
        <strain evidence="13">JCM 16925</strain>
    </source>
</reference>
<evidence type="ECO:0000256" key="9">
    <source>
        <dbReference type="SAM" id="MobiDB-lite"/>
    </source>
</evidence>
<dbReference type="InterPro" id="IPR001709">
    <property type="entry name" value="Flavoprot_Pyr_Nucl_cyt_Rdtase"/>
</dbReference>
<dbReference type="PROSITE" id="PS51085">
    <property type="entry name" value="2FE2S_FER_2"/>
    <property type="match status" value="1"/>
</dbReference>
<organism evidence="12 13">
    <name type="scientific">Streptomyces shaanxiensis</name>
    <dbReference type="NCBI Taxonomy" id="653357"/>
    <lineage>
        <taxon>Bacteria</taxon>
        <taxon>Bacillati</taxon>
        <taxon>Actinomycetota</taxon>
        <taxon>Actinomycetes</taxon>
        <taxon>Kitasatosporales</taxon>
        <taxon>Streptomycetaceae</taxon>
        <taxon>Streptomyces</taxon>
    </lineage>
</organism>
<evidence type="ECO:0000313" key="13">
    <source>
        <dbReference type="Proteomes" id="UP001499984"/>
    </source>
</evidence>
<evidence type="ECO:0000259" key="10">
    <source>
        <dbReference type="PROSITE" id="PS51085"/>
    </source>
</evidence>
<dbReference type="PROSITE" id="PS00197">
    <property type="entry name" value="2FE2S_FER_1"/>
    <property type="match status" value="1"/>
</dbReference>
<dbReference type="EMBL" id="BAAAZY010000028">
    <property type="protein sequence ID" value="GAA4085457.1"/>
    <property type="molecule type" value="Genomic_DNA"/>
</dbReference>
<protein>
    <submittedName>
        <fullName evidence="12">Phenylacetate-CoA oxygenase/reductase subunit PaaK</fullName>
    </submittedName>
</protein>
<feature type="compositionally biased region" description="Low complexity" evidence="9">
    <location>
        <begin position="21"/>
        <end position="42"/>
    </location>
</feature>
<dbReference type="InterPro" id="IPR011884">
    <property type="entry name" value="PaaE"/>
</dbReference>
<dbReference type="SUPFAM" id="SSF52343">
    <property type="entry name" value="Ferredoxin reductase-like, C-terminal NADP-linked domain"/>
    <property type="match status" value="1"/>
</dbReference>
<feature type="domain" description="FAD-binding FR-type" evidence="11">
    <location>
        <begin position="50"/>
        <end position="153"/>
    </location>
</feature>
<dbReference type="InterPro" id="IPR012675">
    <property type="entry name" value="Beta-grasp_dom_sf"/>
</dbReference>
<keyword evidence="6" id="KW-0560">Oxidoreductase</keyword>
<evidence type="ECO:0000259" key="11">
    <source>
        <dbReference type="PROSITE" id="PS51384"/>
    </source>
</evidence>
<dbReference type="PRINTS" id="PR00371">
    <property type="entry name" value="FPNCR"/>
</dbReference>
<dbReference type="InterPro" id="IPR017927">
    <property type="entry name" value="FAD-bd_FR_type"/>
</dbReference>
<dbReference type="InterPro" id="IPR017938">
    <property type="entry name" value="Riboflavin_synthase-like_b-brl"/>
</dbReference>
<evidence type="ECO:0000256" key="6">
    <source>
        <dbReference type="ARBA" id="ARBA00023002"/>
    </source>
</evidence>
<keyword evidence="7" id="KW-0408">Iron</keyword>
<gene>
    <name evidence="12" type="primary">paaK</name>
    <name evidence="12" type="ORF">GCM10022233_79750</name>
</gene>
<keyword evidence="3" id="KW-0001">2Fe-2S</keyword>
<dbReference type="PRINTS" id="PR00410">
    <property type="entry name" value="PHEHYDRXLASE"/>
</dbReference>
<dbReference type="InterPro" id="IPR001041">
    <property type="entry name" value="2Fe-2S_ferredoxin-type"/>
</dbReference>
<dbReference type="PROSITE" id="PS51384">
    <property type="entry name" value="FAD_FR"/>
    <property type="match status" value="1"/>
</dbReference>
<dbReference type="Gene3D" id="2.40.30.10">
    <property type="entry name" value="Translation factors"/>
    <property type="match status" value="1"/>
</dbReference>
<dbReference type="RefSeq" id="WP_345020788.1">
    <property type="nucleotide sequence ID" value="NZ_BAAAZY010000028.1"/>
</dbReference>
<keyword evidence="13" id="KW-1185">Reference proteome</keyword>
<name>A0ABP7WBJ7_9ACTN</name>
<dbReference type="Gene3D" id="3.40.50.80">
    <property type="entry name" value="Nucleotide-binding domain of ferredoxin-NADP reductase (FNR) module"/>
    <property type="match status" value="1"/>
</dbReference>
<accession>A0ABP7WBJ7</accession>
<dbReference type="Proteomes" id="UP001499984">
    <property type="component" value="Unassembled WGS sequence"/>
</dbReference>
<evidence type="ECO:0000256" key="7">
    <source>
        <dbReference type="ARBA" id="ARBA00023004"/>
    </source>
</evidence>
<evidence type="ECO:0000256" key="8">
    <source>
        <dbReference type="ARBA" id="ARBA00023014"/>
    </source>
</evidence>
<comment type="cofactor">
    <cofactor evidence="1">
        <name>FAD</name>
        <dbReference type="ChEBI" id="CHEBI:57692"/>
    </cofactor>
</comment>
<evidence type="ECO:0000256" key="4">
    <source>
        <dbReference type="ARBA" id="ARBA00022723"/>
    </source>
</evidence>
<comment type="caution">
    <text evidence="12">The sequence shown here is derived from an EMBL/GenBank/DDBJ whole genome shotgun (WGS) entry which is preliminary data.</text>
</comment>
<dbReference type="InterPro" id="IPR008333">
    <property type="entry name" value="Cbr1-like_FAD-bd_dom"/>
</dbReference>
<dbReference type="Pfam" id="PF00970">
    <property type="entry name" value="FAD_binding_6"/>
    <property type="match status" value="1"/>
</dbReference>
<dbReference type="CDD" id="cd00207">
    <property type="entry name" value="fer2"/>
    <property type="match status" value="1"/>
</dbReference>
<dbReference type="PANTHER" id="PTHR47354:SF8">
    <property type="entry name" value="1,2-PHENYLACETYL-COA EPOXIDASE, SUBUNIT E"/>
    <property type="match status" value="1"/>
</dbReference>
<evidence type="ECO:0000256" key="2">
    <source>
        <dbReference type="ARBA" id="ARBA00022630"/>
    </source>
</evidence>
<dbReference type="SUPFAM" id="SSF54292">
    <property type="entry name" value="2Fe-2S ferredoxin-like"/>
    <property type="match status" value="1"/>
</dbReference>
<dbReference type="Gene3D" id="3.10.20.30">
    <property type="match status" value="1"/>
</dbReference>
<evidence type="ECO:0000313" key="12">
    <source>
        <dbReference type="EMBL" id="GAA4085457.1"/>
    </source>
</evidence>
<dbReference type="InterPro" id="IPR050415">
    <property type="entry name" value="MRET"/>
</dbReference>
<dbReference type="Pfam" id="PF00175">
    <property type="entry name" value="NAD_binding_1"/>
    <property type="match status" value="1"/>
</dbReference>
<evidence type="ECO:0000256" key="3">
    <source>
        <dbReference type="ARBA" id="ARBA00022714"/>
    </source>
</evidence>
<dbReference type="Pfam" id="PF00111">
    <property type="entry name" value="Fer2"/>
    <property type="match status" value="1"/>
</dbReference>
<evidence type="ECO:0000256" key="5">
    <source>
        <dbReference type="ARBA" id="ARBA00022827"/>
    </source>
</evidence>
<sequence>MEGLREGPAAQAEPTPDARIAPDPDAVTPAPASGTEAAPAVRPRARRRRPGFHALRVAAVQPLCADAVAVGFDIPAELAEEFAFTPGQSLTLRREVEGRDERRSYSICSPAGSSPRIGVRVVPGGLFSSWLVNDVRPGDTVEVMAPTGAFTPDLTTPGHHVLIAAGSGITPMMSIAESVLAADARSTVTLFYGNRRSDTVMFADDLADLKDLYPTRFQLAHVLSREPREAEVLSGRIDADRLATLVDALVDVTAADHWWLCGPHGMVRDAQGVLEALGVPPERVHQELFYADDEPVREVYHEEAGPQGPVSQVTITLDGRSTTAALPRERTILDGAQRTRPDLPFACKGGVCGTCRALVTDGKADMRRNFALEAAEVDAGYVLTCQSYPVSETLTVDYDS</sequence>
<evidence type="ECO:0000256" key="1">
    <source>
        <dbReference type="ARBA" id="ARBA00001974"/>
    </source>
</evidence>
<dbReference type="PANTHER" id="PTHR47354">
    <property type="entry name" value="NADH OXIDOREDUCTASE HCR"/>
    <property type="match status" value="1"/>
</dbReference>
<dbReference type="InterPro" id="IPR036010">
    <property type="entry name" value="2Fe-2S_ferredoxin-like_sf"/>
</dbReference>
<keyword evidence="5" id="KW-0274">FAD</keyword>
<keyword evidence="8" id="KW-0411">Iron-sulfur</keyword>
<dbReference type="InterPro" id="IPR006058">
    <property type="entry name" value="2Fe2S_fd_BS"/>
</dbReference>
<keyword evidence="4" id="KW-0479">Metal-binding</keyword>
<keyword evidence="2" id="KW-0285">Flavoprotein</keyword>
<feature type="region of interest" description="Disordered" evidence="9">
    <location>
        <begin position="1"/>
        <end position="46"/>
    </location>
</feature>
<feature type="domain" description="2Fe-2S ferredoxin-type" evidence="10">
    <location>
        <begin position="311"/>
        <end position="400"/>
    </location>
</feature>
<dbReference type="InterPro" id="IPR001433">
    <property type="entry name" value="OxRdtase_FAD/NAD-bd"/>
</dbReference>
<proteinExistence type="predicted"/>
<dbReference type="InterPro" id="IPR039261">
    <property type="entry name" value="FNR_nucleotide-bd"/>
</dbReference>